<dbReference type="AlphaFoldDB" id="A0A8G2C6G4"/>
<accession>A0A8G2C6G4</accession>
<keyword evidence="2" id="KW-1185">Reference proteome</keyword>
<comment type="caution">
    <text evidence="1">The sequence shown here is derived from an EMBL/GenBank/DDBJ whole genome shotgun (WGS) entry which is preliminary data.</text>
</comment>
<name>A0A8G2C6G4_DESNO</name>
<proteinExistence type="predicted"/>
<dbReference type="EMBL" id="FOTO01000017">
    <property type="protein sequence ID" value="SFM15296.1"/>
    <property type="molecule type" value="Genomic_DNA"/>
</dbReference>
<organism evidence="1 2">
    <name type="scientific">Desulfomicrobium norvegicum (strain DSM 1741 / NCIMB 8310)</name>
    <name type="common">Desulfovibrio baculatus (strain Norway 4)</name>
    <name type="synonym">Desulfovibrio desulfuricans (strain Norway 4)</name>
    <dbReference type="NCBI Taxonomy" id="52561"/>
    <lineage>
        <taxon>Bacteria</taxon>
        <taxon>Pseudomonadati</taxon>
        <taxon>Thermodesulfobacteriota</taxon>
        <taxon>Desulfovibrionia</taxon>
        <taxon>Desulfovibrionales</taxon>
        <taxon>Desulfomicrobiaceae</taxon>
        <taxon>Desulfomicrobium</taxon>
    </lineage>
</organism>
<sequence>MSIPNRHCKTLKKTNFLETTPKFSNPEEQFECVDKKRDAYPYFDGQAKNLANHGAQSRFLGLDKRAMVHQLNSKTTQISPAYRA</sequence>
<protein>
    <submittedName>
        <fullName evidence="1">Uncharacterized protein</fullName>
    </submittedName>
</protein>
<evidence type="ECO:0000313" key="1">
    <source>
        <dbReference type="EMBL" id="SFM15296.1"/>
    </source>
</evidence>
<evidence type="ECO:0000313" key="2">
    <source>
        <dbReference type="Proteomes" id="UP000199581"/>
    </source>
</evidence>
<gene>
    <name evidence="1" type="ORF">SAMN05421830_1172</name>
</gene>
<dbReference type="Proteomes" id="UP000199581">
    <property type="component" value="Unassembled WGS sequence"/>
</dbReference>
<reference evidence="1 2" key="1">
    <citation type="submission" date="2016-10" db="EMBL/GenBank/DDBJ databases">
        <authorList>
            <person name="Varghese N."/>
            <person name="Submissions S."/>
        </authorList>
    </citation>
    <scope>NUCLEOTIDE SEQUENCE [LARGE SCALE GENOMIC DNA]</scope>
    <source>
        <strain evidence="1 2">DSM 1741</strain>
    </source>
</reference>